<dbReference type="GO" id="GO:0006780">
    <property type="term" value="P:uroporphyrinogen III biosynthetic process"/>
    <property type="evidence" value="ECO:0007669"/>
    <property type="project" value="UniProtKB-UniRule"/>
</dbReference>
<comment type="function">
    <text evidence="6 9">Catalyzes cyclization of the linear tetrapyrrole, hydroxymethylbilane, to the macrocyclic uroporphyrinogen III.</text>
</comment>
<name>A0A510Y3Z6_MARHA</name>
<dbReference type="CDD" id="cd06578">
    <property type="entry name" value="HemD"/>
    <property type="match status" value="1"/>
</dbReference>
<dbReference type="GO" id="GO:0032259">
    <property type="term" value="P:methylation"/>
    <property type="evidence" value="ECO:0007669"/>
    <property type="project" value="UniProtKB-KW"/>
</dbReference>
<feature type="domain" description="Tetrapyrrole biosynthesis uroporphyrinogen III synthase" evidence="10">
    <location>
        <begin position="31"/>
        <end position="242"/>
    </location>
</feature>
<evidence type="ECO:0000313" key="11">
    <source>
        <dbReference type="EMBL" id="GEK58066.1"/>
    </source>
</evidence>
<accession>A0A510Y3Z6</accession>
<dbReference type="STRING" id="1371.GCA_900166605_02053"/>
<comment type="catalytic activity">
    <reaction evidence="8 9">
        <text>hydroxymethylbilane = uroporphyrinogen III + H2O</text>
        <dbReference type="Rhea" id="RHEA:18965"/>
        <dbReference type="ChEBI" id="CHEBI:15377"/>
        <dbReference type="ChEBI" id="CHEBI:57308"/>
        <dbReference type="ChEBI" id="CHEBI:57845"/>
        <dbReference type="EC" id="4.2.1.75"/>
    </reaction>
</comment>
<dbReference type="AlphaFoldDB" id="A0A510Y3Z6"/>
<dbReference type="Proteomes" id="UP000321051">
    <property type="component" value="Unassembled WGS sequence"/>
</dbReference>
<dbReference type="InterPro" id="IPR036108">
    <property type="entry name" value="4pyrrol_syn_uPrphyn_synt_sf"/>
</dbReference>
<keyword evidence="12" id="KW-1185">Reference proteome</keyword>
<dbReference type="EC" id="4.2.1.75" evidence="3 9"/>
<dbReference type="SUPFAM" id="SSF69618">
    <property type="entry name" value="HemD-like"/>
    <property type="match status" value="1"/>
</dbReference>
<evidence type="ECO:0000256" key="5">
    <source>
        <dbReference type="ARBA" id="ARBA00023244"/>
    </source>
</evidence>
<dbReference type="InterPro" id="IPR003754">
    <property type="entry name" value="4pyrrol_synth_uPrphyn_synth"/>
</dbReference>
<dbReference type="InterPro" id="IPR039793">
    <property type="entry name" value="UROS/Hem4"/>
</dbReference>
<dbReference type="PANTHER" id="PTHR38042">
    <property type="entry name" value="UROPORPHYRINOGEN-III SYNTHASE, CHLOROPLASTIC"/>
    <property type="match status" value="1"/>
</dbReference>
<comment type="similarity">
    <text evidence="2 9">Belongs to the uroporphyrinogen-III synthase family.</text>
</comment>
<dbReference type="GO" id="GO:0008168">
    <property type="term" value="F:methyltransferase activity"/>
    <property type="evidence" value="ECO:0007669"/>
    <property type="project" value="UniProtKB-KW"/>
</dbReference>
<dbReference type="GO" id="GO:0006782">
    <property type="term" value="P:protoporphyrinogen IX biosynthetic process"/>
    <property type="evidence" value="ECO:0007669"/>
    <property type="project" value="UniProtKB-UniRule"/>
</dbReference>
<evidence type="ECO:0000256" key="9">
    <source>
        <dbReference type="RuleBase" id="RU366031"/>
    </source>
</evidence>
<dbReference type="OrthoDB" id="9815856at2"/>
<evidence type="ECO:0000256" key="3">
    <source>
        <dbReference type="ARBA" id="ARBA00013109"/>
    </source>
</evidence>
<dbReference type="PANTHER" id="PTHR38042:SF1">
    <property type="entry name" value="UROPORPHYRINOGEN-III SYNTHASE, CHLOROPLASTIC"/>
    <property type="match status" value="1"/>
</dbReference>
<dbReference type="EMBL" id="BJUN01000004">
    <property type="protein sequence ID" value="GEK58066.1"/>
    <property type="molecule type" value="Genomic_DNA"/>
</dbReference>
<evidence type="ECO:0000256" key="2">
    <source>
        <dbReference type="ARBA" id="ARBA00008133"/>
    </source>
</evidence>
<organism evidence="11 12">
    <name type="scientific">Marinococcus halophilus</name>
    <dbReference type="NCBI Taxonomy" id="1371"/>
    <lineage>
        <taxon>Bacteria</taxon>
        <taxon>Bacillati</taxon>
        <taxon>Bacillota</taxon>
        <taxon>Bacilli</taxon>
        <taxon>Bacillales</taxon>
        <taxon>Bacillaceae</taxon>
        <taxon>Marinococcus</taxon>
    </lineage>
</organism>
<keyword evidence="11" id="KW-0808">Transferase</keyword>
<proteinExistence type="inferred from homology"/>
<dbReference type="UniPathway" id="UPA00251">
    <property type="reaction ID" value="UER00320"/>
</dbReference>
<evidence type="ECO:0000256" key="4">
    <source>
        <dbReference type="ARBA" id="ARBA00023239"/>
    </source>
</evidence>
<evidence type="ECO:0000256" key="8">
    <source>
        <dbReference type="ARBA" id="ARBA00048617"/>
    </source>
</evidence>
<gene>
    <name evidence="11" type="ORF">MHA01_09710</name>
</gene>
<dbReference type="RefSeq" id="WP_094908467.1">
    <property type="nucleotide sequence ID" value="NZ_BJUN01000004.1"/>
</dbReference>
<evidence type="ECO:0000259" key="10">
    <source>
        <dbReference type="Pfam" id="PF02602"/>
    </source>
</evidence>
<keyword evidence="5 9" id="KW-0627">Porphyrin biosynthesis</keyword>
<evidence type="ECO:0000256" key="1">
    <source>
        <dbReference type="ARBA" id="ARBA00004772"/>
    </source>
</evidence>
<dbReference type="Pfam" id="PF02602">
    <property type="entry name" value="HEM4"/>
    <property type="match status" value="1"/>
</dbReference>
<dbReference type="GO" id="GO:0004852">
    <property type="term" value="F:uroporphyrinogen-III synthase activity"/>
    <property type="evidence" value="ECO:0007669"/>
    <property type="project" value="UniProtKB-UniRule"/>
</dbReference>
<comment type="caution">
    <text evidence="11">The sequence shown here is derived from an EMBL/GenBank/DDBJ whole genome shotgun (WGS) entry which is preliminary data.</text>
</comment>
<keyword evidence="11" id="KW-0489">Methyltransferase</keyword>
<comment type="pathway">
    <text evidence="1 9">Porphyrin-containing compound metabolism; protoporphyrin-IX biosynthesis; coproporphyrinogen-III from 5-aminolevulinate: step 3/4.</text>
</comment>
<evidence type="ECO:0000313" key="12">
    <source>
        <dbReference type="Proteomes" id="UP000321051"/>
    </source>
</evidence>
<keyword evidence="4 9" id="KW-0456">Lyase</keyword>
<dbReference type="Gene3D" id="3.40.50.10090">
    <property type="match status" value="2"/>
</dbReference>
<protein>
    <recommendedName>
        <fullName evidence="7 9">Uroporphyrinogen-III synthase</fullName>
        <ecNumber evidence="3 9">4.2.1.75</ecNumber>
    </recommendedName>
</protein>
<reference evidence="11 12" key="1">
    <citation type="submission" date="2019-07" db="EMBL/GenBank/DDBJ databases">
        <title>Whole genome shotgun sequence of Marinococcus halophilus NBRC 102359.</title>
        <authorList>
            <person name="Hosoyama A."/>
            <person name="Uohara A."/>
            <person name="Ohji S."/>
            <person name="Ichikawa N."/>
        </authorList>
    </citation>
    <scope>NUCLEOTIDE SEQUENCE [LARGE SCALE GENOMIC DNA]</scope>
    <source>
        <strain evidence="11 12">NBRC 102359</strain>
    </source>
</reference>
<evidence type="ECO:0000256" key="6">
    <source>
        <dbReference type="ARBA" id="ARBA00037589"/>
    </source>
</evidence>
<evidence type="ECO:0000256" key="7">
    <source>
        <dbReference type="ARBA" id="ARBA00040167"/>
    </source>
</evidence>
<sequence length="248" mass="27040">MTATVLVTRGTGQNASLVQGLQSAGCCVKAVPVITTVPRYKQEEEAAERWKNGDIDWMLVTSVNAVYYLAGWKKRYGLGIPDGLKTAAVGPKTRQALELEGFQVELMPEKYNAVSLAESAGRVIDRRESVLLPQSAQAADTLYRLLAAQGINIWVWHLYTTVPEEKNKSLLQSVLKTREIDVLTAASPSSINALHQLAGAYRQVLSAIPVVAIGPSTGRAARESGFKYVYEAEVHSVEGIIEKTKEII</sequence>